<evidence type="ECO:0000313" key="1">
    <source>
        <dbReference type="EMBL" id="GME72235.1"/>
    </source>
</evidence>
<protein>
    <submittedName>
        <fullName evidence="1">Unnamed protein product</fullName>
    </submittedName>
</protein>
<gene>
    <name evidence="1" type="ORF">Amon02_000090500</name>
</gene>
<name>A0ACB5STQ7_AMBMO</name>
<dbReference type="Proteomes" id="UP001165064">
    <property type="component" value="Unassembled WGS sequence"/>
</dbReference>
<keyword evidence="2" id="KW-1185">Reference proteome</keyword>
<reference evidence="1" key="1">
    <citation type="submission" date="2023-04" db="EMBL/GenBank/DDBJ databases">
        <title>Ambrosiozyma monospora NBRC 10751.</title>
        <authorList>
            <person name="Ichikawa N."/>
            <person name="Sato H."/>
            <person name="Tonouchi N."/>
        </authorList>
    </citation>
    <scope>NUCLEOTIDE SEQUENCE</scope>
    <source>
        <strain evidence="1">NBRC 10751</strain>
    </source>
</reference>
<accession>A0ACB5STQ7</accession>
<dbReference type="EMBL" id="BSXS01000376">
    <property type="protein sequence ID" value="GME72235.1"/>
    <property type="molecule type" value="Genomic_DNA"/>
</dbReference>
<comment type="caution">
    <text evidence="1">The sequence shown here is derived from an EMBL/GenBank/DDBJ whole genome shotgun (WGS) entry which is preliminary data.</text>
</comment>
<evidence type="ECO:0000313" key="2">
    <source>
        <dbReference type="Proteomes" id="UP001165064"/>
    </source>
</evidence>
<proteinExistence type="predicted"/>
<sequence length="257" mass="29155">MLFSPTTTTTLSLDSFKNLFSFSNKVPVVVKRGLNFRYSGYPHPVEFIPGRTIKDLEMRLTLTRDNISTDIDYSGLSNLKSVRIGRQFGINSLKNLPDCIERLELERFKNVQFPLIENYDQLVNLRYLKVLGFQSSAVSYYAKNLPVAIENLEFCVLTGASTGGMANLPALSHFNFKRVPNLYTLHLGVRPGKLCLSELPKSIHFLKVDIHYHSKYSLSVCLSQVPDMNLPKEKRDSKASVIISYPKFQIKLSLSLI</sequence>
<organism evidence="1 2">
    <name type="scientific">Ambrosiozyma monospora</name>
    <name type="common">Yeast</name>
    <name type="synonym">Endomycopsis monosporus</name>
    <dbReference type="NCBI Taxonomy" id="43982"/>
    <lineage>
        <taxon>Eukaryota</taxon>
        <taxon>Fungi</taxon>
        <taxon>Dikarya</taxon>
        <taxon>Ascomycota</taxon>
        <taxon>Saccharomycotina</taxon>
        <taxon>Pichiomycetes</taxon>
        <taxon>Pichiales</taxon>
        <taxon>Pichiaceae</taxon>
        <taxon>Ambrosiozyma</taxon>
    </lineage>
</organism>